<reference evidence="1" key="1">
    <citation type="submission" date="2020-10" db="EMBL/GenBank/DDBJ databases">
        <authorList>
            <person name="Gilroy R."/>
        </authorList>
    </citation>
    <scope>NUCLEOTIDE SEQUENCE</scope>
    <source>
        <strain evidence="1">ChiBcec15-4380</strain>
    </source>
</reference>
<proteinExistence type="predicted"/>
<sequence length="86" mass="9167">MEQRKKGSAIATCLSLLYVAVALALLLGVCGYCYPEFAQKARQVLGGWEDGAVQQAFGTLADGLEAGRPVKETLSDTVEVFFRAAP</sequence>
<gene>
    <name evidence="1" type="ORF">IAA53_07225</name>
</gene>
<dbReference type="Proteomes" id="UP000824239">
    <property type="component" value="Unassembled WGS sequence"/>
</dbReference>
<dbReference type="EMBL" id="DVHE01000056">
    <property type="protein sequence ID" value="HIR51061.1"/>
    <property type="molecule type" value="Genomic_DNA"/>
</dbReference>
<dbReference type="AlphaFoldDB" id="A0A9D1DI77"/>
<protein>
    <submittedName>
        <fullName evidence="1">Uncharacterized protein</fullName>
    </submittedName>
</protein>
<evidence type="ECO:0000313" key="1">
    <source>
        <dbReference type="EMBL" id="HIR51061.1"/>
    </source>
</evidence>
<accession>A0A9D1DI77</accession>
<evidence type="ECO:0000313" key="2">
    <source>
        <dbReference type="Proteomes" id="UP000824239"/>
    </source>
</evidence>
<comment type="caution">
    <text evidence="1">The sequence shown here is derived from an EMBL/GenBank/DDBJ whole genome shotgun (WGS) entry which is preliminary data.</text>
</comment>
<reference evidence="1" key="2">
    <citation type="journal article" date="2021" name="PeerJ">
        <title>Extensive microbial diversity within the chicken gut microbiome revealed by metagenomics and culture.</title>
        <authorList>
            <person name="Gilroy R."/>
            <person name="Ravi A."/>
            <person name="Getino M."/>
            <person name="Pursley I."/>
            <person name="Horton D.L."/>
            <person name="Alikhan N.F."/>
            <person name="Baker D."/>
            <person name="Gharbi K."/>
            <person name="Hall N."/>
            <person name="Watson M."/>
            <person name="Adriaenssens E.M."/>
            <person name="Foster-Nyarko E."/>
            <person name="Jarju S."/>
            <person name="Secka A."/>
            <person name="Antonio M."/>
            <person name="Oren A."/>
            <person name="Chaudhuri R.R."/>
            <person name="La Ragione R."/>
            <person name="Hildebrand F."/>
            <person name="Pallen M.J."/>
        </authorList>
    </citation>
    <scope>NUCLEOTIDE SEQUENCE</scope>
    <source>
        <strain evidence="1">ChiBcec15-4380</strain>
    </source>
</reference>
<name>A0A9D1DI77_9FIRM</name>
<organism evidence="1 2">
    <name type="scientific">Candidatus Avoscillospira avicola</name>
    <dbReference type="NCBI Taxonomy" id="2840706"/>
    <lineage>
        <taxon>Bacteria</taxon>
        <taxon>Bacillati</taxon>
        <taxon>Bacillota</taxon>
        <taxon>Clostridia</taxon>
        <taxon>Eubacteriales</taxon>
        <taxon>Oscillospiraceae</taxon>
        <taxon>Oscillospiraceae incertae sedis</taxon>
        <taxon>Candidatus Avoscillospira</taxon>
    </lineage>
</organism>